<accession>A0A7K3LT65</accession>
<organism evidence="1 2">
    <name type="scientific">Gordonia desulfuricans</name>
    <dbReference type="NCBI Taxonomy" id="89051"/>
    <lineage>
        <taxon>Bacteria</taxon>
        <taxon>Bacillati</taxon>
        <taxon>Actinomycetota</taxon>
        <taxon>Actinomycetes</taxon>
        <taxon>Mycobacteriales</taxon>
        <taxon>Gordoniaceae</taxon>
        <taxon>Gordonia</taxon>
    </lineage>
</organism>
<evidence type="ECO:0000313" key="1">
    <source>
        <dbReference type="EMBL" id="NDK91422.1"/>
    </source>
</evidence>
<dbReference type="Proteomes" id="UP000466307">
    <property type="component" value="Unassembled WGS sequence"/>
</dbReference>
<evidence type="ECO:0000313" key="2">
    <source>
        <dbReference type="Proteomes" id="UP000466307"/>
    </source>
</evidence>
<gene>
    <name evidence="1" type="ORF">GYA93_17825</name>
</gene>
<dbReference type="EMBL" id="JAADZU010000068">
    <property type="protein sequence ID" value="NDK91422.1"/>
    <property type="molecule type" value="Genomic_DNA"/>
</dbReference>
<name>A0A7K3LT65_9ACTN</name>
<comment type="caution">
    <text evidence="1">The sequence shown here is derived from an EMBL/GenBank/DDBJ whole genome shotgun (WGS) entry which is preliminary data.</text>
</comment>
<reference evidence="1 2" key="1">
    <citation type="submission" date="2020-01" db="EMBL/GenBank/DDBJ databases">
        <title>Investigation of new actinobacteria for the biodesulphurisation of diesel fuel.</title>
        <authorList>
            <person name="Athi Narayanan S.M."/>
        </authorList>
    </citation>
    <scope>NUCLEOTIDE SEQUENCE [LARGE SCALE GENOMIC DNA]</scope>
    <source>
        <strain evidence="1 2">213E</strain>
    </source>
</reference>
<keyword evidence="2" id="KW-1185">Reference proteome</keyword>
<protein>
    <submittedName>
        <fullName evidence="1">Uncharacterized protein</fullName>
    </submittedName>
</protein>
<dbReference type="AlphaFoldDB" id="A0A7K3LT65"/>
<proteinExistence type="predicted"/>
<sequence>MSNLSNLEYLVQRGHERATAEKVALGYDYSRRPAATHAVEYREGVPIFTMTPRPTDREWLLSCGYREEAVDAYLEERAAEARRRAEELAARKAYERTCRYRLRQAWKEARYRVDTAWTVLTTGRVEDDEW</sequence>
<dbReference type="RefSeq" id="WP_157079541.1">
    <property type="nucleotide sequence ID" value="NZ_JAADZU010000068.1"/>
</dbReference>